<dbReference type="GO" id="GO:0042823">
    <property type="term" value="P:pyridoxal phosphate biosynthetic process"/>
    <property type="evidence" value="ECO:0007669"/>
    <property type="project" value="UniProtKB-UniRule"/>
</dbReference>
<dbReference type="SUPFAM" id="SSF52317">
    <property type="entry name" value="Class I glutamine amidotransferase-like"/>
    <property type="match status" value="1"/>
</dbReference>
<comment type="similarity">
    <text evidence="1 10">Belongs to the glutaminase PdxT/SNO family.</text>
</comment>
<dbReference type="GO" id="GO:0036381">
    <property type="term" value="F:pyridoxal 5'-phosphate synthase (glutamine hydrolysing) activity"/>
    <property type="evidence" value="ECO:0007669"/>
    <property type="project" value="UniProtKB-UniRule"/>
</dbReference>
<evidence type="ECO:0000256" key="5">
    <source>
        <dbReference type="ARBA" id="ARBA00023239"/>
    </source>
</evidence>
<proteinExistence type="inferred from homology"/>
<dbReference type="PROSITE" id="PS01236">
    <property type="entry name" value="PDXT_SNO_1"/>
    <property type="match status" value="1"/>
</dbReference>
<evidence type="ECO:0000256" key="12">
    <source>
        <dbReference type="PIRSR" id="PIRSR005639-2"/>
    </source>
</evidence>
<dbReference type="InterPro" id="IPR029062">
    <property type="entry name" value="Class_I_gatase-like"/>
</dbReference>
<evidence type="ECO:0000256" key="10">
    <source>
        <dbReference type="HAMAP-Rule" id="MF_01615"/>
    </source>
</evidence>
<evidence type="ECO:0000256" key="3">
    <source>
        <dbReference type="ARBA" id="ARBA00022898"/>
    </source>
</evidence>
<evidence type="ECO:0000256" key="8">
    <source>
        <dbReference type="ARBA" id="ARBA00054599"/>
    </source>
</evidence>
<dbReference type="GO" id="GO:0005829">
    <property type="term" value="C:cytosol"/>
    <property type="evidence" value="ECO:0007669"/>
    <property type="project" value="TreeGrafter"/>
</dbReference>
<dbReference type="PANTHER" id="PTHR31559:SF0">
    <property type="entry name" value="PYRIDOXAL 5'-PHOSPHATE SYNTHASE SUBUNIT SNO1-RELATED"/>
    <property type="match status" value="1"/>
</dbReference>
<evidence type="ECO:0000256" key="2">
    <source>
        <dbReference type="ARBA" id="ARBA00022801"/>
    </source>
</evidence>
<dbReference type="PIRSF" id="PIRSF005639">
    <property type="entry name" value="Glut_amidoT_SNO"/>
    <property type="match status" value="1"/>
</dbReference>
<dbReference type="PROSITE" id="PS51273">
    <property type="entry name" value="GATASE_TYPE_1"/>
    <property type="match status" value="1"/>
</dbReference>
<sequence length="202" mass="21574">MVRQAPKIGVLAVQGDVAEHAASLRAVGAEPVEVRLPGQLEGLAGLVIPGGESTAIGKLLVNWGLHAPLRERIRLGFPVWGTCAGAIMLAEDVKDALPEQPLLGGMDISVRRNAFGRQTQSFETDLPVPSLGNQPVHAVFIRAPKIESVGEDVEVLATLEDGSIAAARQGPLLATTFHPELTPDTRFHRLFVEMAAKTRTTR</sequence>
<dbReference type="InterPro" id="IPR021196">
    <property type="entry name" value="PdxT/SNO_CS"/>
</dbReference>
<feature type="active site" description="Charge relay system" evidence="10 11">
    <location>
        <position position="180"/>
    </location>
</feature>
<dbReference type="EMBL" id="CADCTC010000204">
    <property type="protein sequence ID" value="CAA9279583.1"/>
    <property type="molecule type" value="Genomic_DNA"/>
</dbReference>
<comment type="pathway">
    <text evidence="10">Cofactor biosynthesis; pyridoxal 5'-phosphate biosynthesis.</text>
</comment>
<dbReference type="CDD" id="cd01749">
    <property type="entry name" value="GATase1_PB"/>
    <property type="match status" value="1"/>
</dbReference>
<protein>
    <recommendedName>
        <fullName evidence="10">Pyridoxal 5'-phosphate synthase subunit PdxT</fullName>
        <ecNumber evidence="10">4.3.3.6</ecNumber>
    </recommendedName>
    <alternativeName>
        <fullName evidence="10">Pdx2</fullName>
    </alternativeName>
    <alternativeName>
        <fullName evidence="10">Pyridoxal 5'-phosphate synthase glutaminase subunit</fullName>
        <ecNumber evidence="10">3.5.1.2</ecNumber>
    </alternativeName>
</protein>
<dbReference type="PANTHER" id="PTHR31559">
    <property type="entry name" value="PYRIDOXAL 5'-PHOSPHATE SYNTHASE SUBUNIT SNO"/>
    <property type="match status" value="1"/>
</dbReference>
<dbReference type="FunFam" id="3.40.50.880:FF:000010">
    <property type="entry name" value="uncharacterized protein LOC100176842 isoform X2"/>
    <property type="match status" value="1"/>
</dbReference>
<comment type="catalytic activity">
    <reaction evidence="6 10">
        <text>aldehydo-D-ribose 5-phosphate + D-glyceraldehyde 3-phosphate + L-glutamine = pyridoxal 5'-phosphate + L-glutamate + phosphate + 3 H2O + H(+)</text>
        <dbReference type="Rhea" id="RHEA:31507"/>
        <dbReference type="ChEBI" id="CHEBI:15377"/>
        <dbReference type="ChEBI" id="CHEBI:15378"/>
        <dbReference type="ChEBI" id="CHEBI:29985"/>
        <dbReference type="ChEBI" id="CHEBI:43474"/>
        <dbReference type="ChEBI" id="CHEBI:58273"/>
        <dbReference type="ChEBI" id="CHEBI:58359"/>
        <dbReference type="ChEBI" id="CHEBI:59776"/>
        <dbReference type="ChEBI" id="CHEBI:597326"/>
        <dbReference type="EC" id="4.3.3.6"/>
    </reaction>
</comment>
<keyword evidence="5 10" id="KW-0456">Lyase</keyword>
<evidence type="ECO:0000256" key="1">
    <source>
        <dbReference type="ARBA" id="ARBA00008345"/>
    </source>
</evidence>
<dbReference type="GO" id="GO:0008614">
    <property type="term" value="P:pyridoxine metabolic process"/>
    <property type="evidence" value="ECO:0007669"/>
    <property type="project" value="TreeGrafter"/>
</dbReference>
<feature type="binding site" evidence="10 12">
    <location>
        <begin position="51"/>
        <end position="53"/>
    </location>
    <ligand>
        <name>L-glutamine</name>
        <dbReference type="ChEBI" id="CHEBI:58359"/>
    </ligand>
</feature>
<organism evidence="13">
    <name type="scientific">uncultured Chloroflexota bacterium</name>
    <dbReference type="NCBI Taxonomy" id="166587"/>
    <lineage>
        <taxon>Bacteria</taxon>
        <taxon>Bacillati</taxon>
        <taxon>Chloroflexota</taxon>
        <taxon>environmental samples</taxon>
    </lineage>
</organism>
<evidence type="ECO:0000256" key="7">
    <source>
        <dbReference type="ARBA" id="ARBA00049534"/>
    </source>
</evidence>
<evidence type="ECO:0000313" key="13">
    <source>
        <dbReference type="EMBL" id="CAA9279583.1"/>
    </source>
</evidence>
<feature type="binding site" evidence="10 12">
    <location>
        <begin position="141"/>
        <end position="142"/>
    </location>
    <ligand>
        <name>L-glutamine</name>
        <dbReference type="ChEBI" id="CHEBI:58359"/>
    </ligand>
</feature>
<evidence type="ECO:0000256" key="11">
    <source>
        <dbReference type="PIRSR" id="PIRSR005639-1"/>
    </source>
</evidence>
<dbReference type="EC" id="4.3.3.6" evidence="10"/>
<gene>
    <name evidence="10" type="primary">pdxT</name>
    <name evidence="13" type="ORF">AVDCRST_MAG77-4280</name>
</gene>
<keyword evidence="4 10" id="KW-0315">Glutamine amidotransferase</keyword>
<accession>A0A6J4JJI4</accession>
<evidence type="ECO:0000256" key="6">
    <source>
        <dbReference type="ARBA" id="ARBA00047992"/>
    </source>
</evidence>
<feature type="active site" description="Nucleophile" evidence="10 11">
    <location>
        <position position="83"/>
    </location>
</feature>
<name>A0A6J4JJI4_9CHLR</name>
<dbReference type="GO" id="GO:1903600">
    <property type="term" value="C:glutaminase complex"/>
    <property type="evidence" value="ECO:0007669"/>
    <property type="project" value="TreeGrafter"/>
</dbReference>
<keyword evidence="2 10" id="KW-0378">Hydrolase</keyword>
<dbReference type="UniPathway" id="UPA00245"/>
<evidence type="ECO:0000256" key="4">
    <source>
        <dbReference type="ARBA" id="ARBA00022962"/>
    </source>
</evidence>
<dbReference type="GO" id="GO:0006543">
    <property type="term" value="P:L-glutamine catabolic process"/>
    <property type="evidence" value="ECO:0007669"/>
    <property type="project" value="UniProtKB-UniRule"/>
</dbReference>
<dbReference type="EC" id="3.5.1.2" evidence="10"/>
<comment type="subunit">
    <text evidence="9 10">In the presence of PdxS, forms a dodecamer of heterodimers. Only shows activity in the heterodimer.</text>
</comment>
<dbReference type="InterPro" id="IPR002161">
    <property type="entry name" value="PdxT/SNO"/>
</dbReference>
<comment type="function">
    <text evidence="8 10">Catalyzes the hydrolysis of glutamine to glutamate and ammonia as part of the biosynthesis of pyridoxal 5'-phosphate. The resulting ammonia molecule is channeled to the active site of PdxS.</text>
</comment>
<comment type="catalytic activity">
    <reaction evidence="7 10">
        <text>L-glutamine + H2O = L-glutamate + NH4(+)</text>
        <dbReference type="Rhea" id="RHEA:15889"/>
        <dbReference type="ChEBI" id="CHEBI:15377"/>
        <dbReference type="ChEBI" id="CHEBI:28938"/>
        <dbReference type="ChEBI" id="CHEBI:29985"/>
        <dbReference type="ChEBI" id="CHEBI:58359"/>
        <dbReference type="EC" id="3.5.1.2"/>
    </reaction>
</comment>
<reference evidence="13" key="1">
    <citation type="submission" date="2020-02" db="EMBL/GenBank/DDBJ databases">
        <authorList>
            <person name="Meier V. D."/>
        </authorList>
    </citation>
    <scope>NUCLEOTIDE SEQUENCE</scope>
    <source>
        <strain evidence="13">AVDCRST_MAG77</strain>
    </source>
</reference>
<dbReference type="PROSITE" id="PS51130">
    <property type="entry name" value="PDXT_SNO_2"/>
    <property type="match status" value="1"/>
</dbReference>
<keyword evidence="3 10" id="KW-0663">Pyridoxal phosphate</keyword>
<dbReference type="GO" id="GO:0004359">
    <property type="term" value="F:glutaminase activity"/>
    <property type="evidence" value="ECO:0007669"/>
    <property type="project" value="UniProtKB-UniRule"/>
</dbReference>
<dbReference type="Gene3D" id="3.40.50.880">
    <property type="match status" value="1"/>
</dbReference>
<dbReference type="Pfam" id="PF01174">
    <property type="entry name" value="SNO"/>
    <property type="match status" value="1"/>
</dbReference>
<dbReference type="AlphaFoldDB" id="A0A6J4JJI4"/>
<feature type="active site" description="Charge relay system" evidence="10 11">
    <location>
        <position position="178"/>
    </location>
</feature>
<dbReference type="HAMAP" id="MF_01615">
    <property type="entry name" value="PdxT"/>
    <property type="match status" value="1"/>
</dbReference>
<evidence type="ECO:0000256" key="9">
    <source>
        <dbReference type="ARBA" id="ARBA00064749"/>
    </source>
</evidence>
<dbReference type="NCBIfam" id="TIGR03800">
    <property type="entry name" value="PLP_synth_Pdx2"/>
    <property type="match status" value="1"/>
</dbReference>
<feature type="binding site" evidence="10 12">
    <location>
        <position position="112"/>
    </location>
    <ligand>
        <name>L-glutamine</name>
        <dbReference type="ChEBI" id="CHEBI:58359"/>
    </ligand>
</feature>